<dbReference type="InterPro" id="IPR036390">
    <property type="entry name" value="WH_DNA-bd_sf"/>
</dbReference>
<dbReference type="InterPro" id="IPR037171">
    <property type="entry name" value="NagB/RpiA_transferase-like"/>
</dbReference>
<evidence type="ECO:0000256" key="1">
    <source>
        <dbReference type="ARBA" id="ARBA00023015"/>
    </source>
</evidence>
<dbReference type="Proteomes" id="UP000032076">
    <property type="component" value="Unassembled WGS sequence"/>
</dbReference>
<accession>A0A0D0ERN9</accession>
<gene>
    <name evidence="5" type="ORF">B4167_3681</name>
</gene>
<dbReference type="SUPFAM" id="SSF46785">
    <property type="entry name" value="Winged helix' DNA-binding domain"/>
    <property type="match status" value="1"/>
</dbReference>
<evidence type="ECO:0000256" key="3">
    <source>
        <dbReference type="ARBA" id="ARBA00023163"/>
    </source>
</evidence>
<dbReference type="SMART" id="SM00420">
    <property type="entry name" value="HTH_DEOR"/>
    <property type="match status" value="1"/>
</dbReference>
<evidence type="ECO:0000259" key="4">
    <source>
        <dbReference type="PROSITE" id="PS51000"/>
    </source>
</evidence>
<dbReference type="EMBL" id="JXLU01000127">
    <property type="protein sequence ID" value="KIO71424.1"/>
    <property type="molecule type" value="Genomic_DNA"/>
</dbReference>
<dbReference type="Pfam" id="PF00455">
    <property type="entry name" value="DeoRC"/>
    <property type="match status" value="1"/>
</dbReference>
<organism evidence="5 6">
    <name type="scientific">Caldibacillus thermoamylovorans</name>
    <dbReference type="NCBI Taxonomy" id="35841"/>
    <lineage>
        <taxon>Bacteria</taxon>
        <taxon>Bacillati</taxon>
        <taxon>Bacillota</taxon>
        <taxon>Bacilli</taxon>
        <taxon>Bacillales</taxon>
        <taxon>Bacillaceae</taxon>
        <taxon>Caldibacillus</taxon>
    </lineage>
</organism>
<dbReference type="PROSITE" id="PS51000">
    <property type="entry name" value="HTH_DEOR_2"/>
    <property type="match status" value="1"/>
</dbReference>
<evidence type="ECO:0000313" key="5">
    <source>
        <dbReference type="EMBL" id="KIO71424.1"/>
    </source>
</evidence>
<keyword evidence="3" id="KW-0804">Transcription</keyword>
<dbReference type="PANTHER" id="PTHR30363">
    <property type="entry name" value="HTH-TYPE TRANSCRIPTIONAL REGULATOR SRLR-RELATED"/>
    <property type="match status" value="1"/>
</dbReference>
<dbReference type="OrthoDB" id="9797223at2"/>
<dbReference type="RefSeq" id="WP_041845361.1">
    <property type="nucleotide sequence ID" value="NZ_JAMATD010000019.1"/>
</dbReference>
<dbReference type="InterPro" id="IPR014036">
    <property type="entry name" value="DeoR-like_C"/>
</dbReference>
<dbReference type="PROSITE" id="PS00894">
    <property type="entry name" value="HTH_DEOR_1"/>
    <property type="match status" value="1"/>
</dbReference>
<dbReference type="Pfam" id="PF08220">
    <property type="entry name" value="HTH_DeoR"/>
    <property type="match status" value="1"/>
</dbReference>
<dbReference type="InterPro" id="IPR018356">
    <property type="entry name" value="Tscrpt_reg_HTH_DeoR_CS"/>
</dbReference>
<evidence type="ECO:0000256" key="2">
    <source>
        <dbReference type="ARBA" id="ARBA00023125"/>
    </source>
</evidence>
<comment type="caution">
    <text evidence="5">The sequence shown here is derived from an EMBL/GenBank/DDBJ whole genome shotgun (WGS) entry which is preliminary data.</text>
</comment>
<reference evidence="5 6" key="1">
    <citation type="submission" date="2015-01" db="EMBL/GenBank/DDBJ databases">
        <title>Draft Genome Sequences of Four Bacillus thermoamylovorans Strains, Isolated From Food Products.</title>
        <authorList>
            <person name="Krawcyk A.O."/>
            <person name="Berendsen E.M."/>
            <person name="Eijlander R.T."/>
            <person name="de Jong A."/>
            <person name="Wells-Bennik M."/>
            <person name="Kuipers O.P."/>
        </authorList>
    </citation>
    <scope>NUCLEOTIDE SEQUENCE [LARGE SCALE GENOMIC DNA]</scope>
    <source>
        <strain evidence="5 6">B4167</strain>
    </source>
</reference>
<dbReference type="AlphaFoldDB" id="A0A0D0ERN9"/>
<dbReference type="GO" id="GO:0003677">
    <property type="term" value="F:DNA binding"/>
    <property type="evidence" value="ECO:0007669"/>
    <property type="project" value="UniProtKB-KW"/>
</dbReference>
<dbReference type="SMART" id="SM01134">
    <property type="entry name" value="DeoRC"/>
    <property type="match status" value="1"/>
</dbReference>
<dbReference type="InterPro" id="IPR036388">
    <property type="entry name" value="WH-like_DNA-bd_sf"/>
</dbReference>
<keyword evidence="1" id="KW-0805">Transcription regulation</keyword>
<name>A0A0D0ERN9_9BACI</name>
<feature type="domain" description="HTH deoR-type" evidence="4">
    <location>
        <begin position="3"/>
        <end position="58"/>
    </location>
</feature>
<proteinExistence type="predicted"/>
<sequence>MLTEERHSYILKKLKEEGIVKSQDIIRELNCSESTVRRDLILLEDAGHLKRIHGGAKRVYDLDEELSVVEKSAKNVQEKTLIARYAASLIKENDVIYLDAGTTTLAMIPFLNKNITVVTNGVQHASLLVDQQLRVYLLGGVVKNTTKAIVGVNSVSELKKYRFTKAFLGINGIDEEYGCTTPDPEEALLKYTAIQQSSNSYVLSDHSKWGKVNFAKVCDLDEVTIITDQIKHLKNHNIFENATILEAIS</sequence>
<keyword evidence="2" id="KW-0238">DNA-binding</keyword>
<dbReference type="SUPFAM" id="SSF100950">
    <property type="entry name" value="NagB/RpiA/CoA transferase-like"/>
    <property type="match status" value="1"/>
</dbReference>
<dbReference type="PRINTS" id="PR00037">
    <property type="entry name" value="HTHLACR"/>
</dbReference>
<dbReference type="InterPro" id="IPR001034">
    <property type="entry name" value="DeoR_HTH"/>
</dbReference>
<dbReference type="Gene3D" id="1.10.10.10">
    <property type="entry name" value="Winged helix-like DNA-binding domain superfamily/Winged helix DNA-binding domain"/>
    <property type="match status" value="1"/>
</dbReference>
<dbReference type="GO" id="GO:0003700">
    <property type="term" value="F:DNA-binding transcription factor activity"/>
    <property type="evidence" value="ECO:0007669"/>
    <property type="project" value="InterPro"/>
</dbReference>
<dbReference type="InterPro" id="IPR050313">
    <property type="entry name" value="Carb_Metab_HTH_regulators"/>
</dbReference>
<dbReference type="PANTHER" id="PTHR30363:SF56">
    <property type="entry name" value="TRANSCRIPTIONAL REGULATOR, DEOR FAMILY"/>
    <property type="match status" value="1"/>
</dbReference>
<dbReference type="Gene3D" id="3.40.50.1360">
    <property type="match status" value="1"/>
</dbReference>
<evidence type="ECO:0000313" key="6">
    <source>
        <dbReference type="Proteomes" id="UP000032076"/>
    </source>
</evidence>
<protein>
    <recommendedName>
        <fullName evidence="4">HTH deoR-type domain-containing protein</fullName>
    </recommendedName>
</protein>